<dbReference type="STRING" id="1547922.ISF6_1004"/>
<dbReference type="PANTHER" id="PTHR36307:SF1">
    <property type="entry name" value="FLAGELLA BASAL BODY P-RING FORMATION PROTEIN FLGA"/>
    <property type="match status" value="1"/>
</dbReference>
<dbReference type="NCBIfam" id="TIGR03170">
    <property type="entry name" value="flgA_cterm"/>
    <property type="match status" value="1"/>
</dbReference>
<keyword evidence="5" id="KW-0282">Flagellum</keyword>
<feature type="domain" description="SAF" evidence="4">
    <location>
        <begin position="164"/>
        <end position="226"/>
    </location>
</feature>
<accession>A0A0K8NU15</accession>
<dbReference type="CDD" id="cd11614">
    <property type="entry name" value="SAF_CpaB_FlgA_like"/>
    <property type="match status" value="1"/>
</dbReference>
<keyword evidence="5" id="KW-0966">Cell projection</keyword>
<reference evidence="6" key="1">
    <citation type="submission" date="2015-07" db="EMBL/GenBank/DDBJ databases">
        <title>Discovery of a poly(ethylene terephthalate assimilation.</title>
        <authorList>
            <person name="Yoshida S."/>
            <person name="Hiraga K."/>
            <person name="Takehana T."/>
            <person name="Taniguchi I."/>
            <person name="Yamaji H."/>
            <person name="Maeda Y."/>
            <person name="Toyohara K."/>
            <person name="Miyamoto K."/>
            <person name="Kimura Y."/>
            <person name="Oda K."/>
        </authorList>
    </citation>
    <scope>NUCLEOTIDE SEQUENCE [LARGE SCALE GENOMIC DNA]</scope>
    <source>
        <strain evidence="6">NBRC 110686 / TISTR 2288 / 201-F6</strain>
    </source>
</reference>
<dbReference type="Pfam" id="PF17656">
    <property type="entry name" value="ChapFlgA_N"/>
    <property type="match status" value="1"/>
</dbReference>
<keyword evidence="3" id="KW-0574">Periplasm</keyword>
<keyword evidence="6" id="KW-1185">Reference proteome</keyword>
<dbReference type="GO" id="GO:0042597">
    <property type="term" value="C:periplasmic space"/>
    <property type="evidence" value="ECO:0007669"/>
    <property type="project" value="UniProtKB-SubCell"/>
</dbReference>
<proteinExistence type="predicted"/>
<dbReference type="InterPro" id="IPR041231">
    <property type="entry name" value="FlgA_N"/>
</dbReference>
<evidence type="ECO:0000256" key="2">
    <source>
        <dbReference type="ARBA" id="ARBA00022729"/>
    </source>
</evidence>
<keyword evidence="2" id="KW-0732">Signal</keyword>
<reference evidence="5 6" key="2">
    <citation type="journal article" date="2016" name="Science">
        <title>A bacterium that degrades and assimilates poly(ethylene terephthalate).</title>
        <authorList>
            <person name="Yoshida S."/>
            <person name="Hiraga K."/>
            <person name="Takehana T."/>
            <person name="Taniguchi I."/>
            <person name="Yamaji H."/>
            <person name="Maeda Y."/>
            <person name="Toyohara K."/>
            <person name="Miyamoto K."/>
            <person name="Kimura Y."/>
            <person name="Oda K."/>
        </authorList>
    </citation>
    <scope>NUCLEOTIDE SEQUENCE [LARGE SCALE GENOMIC DNA]</scope>
    <source>
        <strain evidence="6">NBRC 110686 / TISTR 2288 / 201-F6</strain>
    </source>
</reference>
<dbReference type="Proteomes" id="UP000037660">
    <property type="component" value="Unassembled WGS sequence"/>
</dbReference>
<gene>
    <name evidence="5" type="ORF">ISF6_1004</name>
</gene>
<dbReference type="InterPro" id="IPR039246">
    <property type="entry name" value="Flagellar_FlgA"/>
</dbReference>
<organism evidence="5 6">
    <name type="scientific">Piscinibacter sakaiensis</name>
    <name type="common">Ideonella sakaiensis</name>
    <dbReference type="NCBI Taxonomy" id="1547922"/>
    <lineage>
        <taxon>Bacteria</taxon>
        <taxon>Pseudomonadati</taxon>
        <taxon>Pseudomonadota</taxon>
        <taxon>Betaproteobacteria</taxon>
        <taxon>Burkholderiales</taxon>
        <taxon>Sphaerotilaceae</taxon>
        <taxon>Piscinibacter</taxon>
    </lineage>
</organism>
<sequence length="293" mass="30357">MPAMPNLPVPLPVAPRTEPARLCRRVAQAALAALACSVLPGGAAWAQAAPMVVQPLVVDGANGPGSGSARVGESPLPPDLESTLRVQLEQLALSSSQQALPGVSRVEIEVGQLDPRLRLAPCQRVEPYLPSGVRLWGRARIGLRCVQGPTPWNVYLPITVRIFGKAWVAGATLATGATLGAGDLVAGEVDWAEDASPLVTDPEQAIGRTLARRVTSGQGVRLADLKPRQWFAAGDTVKLVAAGPGFSISASGQAMGHGLEGQSVRVRVGDGDGGRPRVVSGVATGDRLVEVRP</sequence>
<dbReference type="InterPro" id="IPR013974">
    <property type="entry name" value="SAF"/>
</dbReference>
<dbReference type="Gene3D" id="2.30.30.760">
    <property type="match status" value="1"/>
</dbReference>
<name>A0A0K8NU15_PISS1</name>
<evidence type="ECO:0000313" key="6">
    <source>
        <dbReference type="Proteomes" id="UP000037660"/>
    </source>
</evidence>
<dbReference type="InterPro" id="IPR017585">
    <property type="entry name" value="SAF_FlgA"/>
</dbReference>
<dbReference type="AlphaFoldDB" id="A0A0K8NU15"/>
<dbReference type="SMART" id="SM00858">
    <property type="entry name" value="SAF"/>
    <property type="match status" value="1"/>
</dbReference>
<comment type="subcellular location">
    <subcellularLocation>
        <location evidence="1">Periplasm</location>
    </subcellularLocation>
</comment>
<dbReference type="Pfam" id="PF13144">
    <property type="entry name" value="ChapFlgA"/>
    <property type="match status" value="1"/>
</dbReference>
<evidence type="ECO:0000259" key="4">
    <source>
        <dbReference type="SMART" id="SM00858"/>
    </source>
</evidence>
<evidence type="ECO:0000313" key="5">
    <source>
        <dbReference type="EMBL" id="GAP33749.1"/>
    </source>
</evidence>
<evidence type="ECO:0000256" key="3">
    <source>
        <dbReference type="ARBA" id="ARBA00022764"/>
    </source>
</evidence>
<dbReference type="PANTHER" id="PTHR36307">
    <property type="entry name" value="FLAGELLA BASAL BODY P-RING FORMATION PROTEIN FLGA"/>
    <property type="match status" value="1"/>
</dbReference>
<protein>
    <submittedName>
        <fullName evidence="5">Flagellar basal-body P-ring formation protein FlgA</fullName>
    </submittedName>
</protein>
<dbReference type="EMBL" id="BBYR01000002">
    <property type="protein sequence ID" value="GAP33749.1"/>
    <property type="molecule type" value="Genomic_DNA"/>
</dbReference>
<dbReference type="GO" id="GO:0044780">
    <property type="term" value="P:bacterial-type flagellum assembly"/>
    <property type="evidence" value="ECO:0007669"/>
    <property type="project" value="InterPro"/>
</dbReference>
<comment type="caution">
    <text evidence="5">The sequence shown here is derived from an EMBL/GenBank/DDBJ whole genome shotgun (WGS) entry which is preliminary data.</text>
</comment>
<evidence type="ECO:0000256" key="1">
    <source>
        <dbReference type="ARBA" id="ARBA00004418"/>
    </source>
</evidence>
<keyword evidence="5" id="KW-0969">Cilium</keyword>